<dbReference type="SUPFAM" id="SSF50814">
    <property type="entry name" value="Lipocalins"/>
    <property type="match status" value="1"/>
</dbReference>
<evidence type="ECO:0000313" key="5">
    <source>
        <dbReference type="EMBL" id="WNM57242.1"/>
    </source>
</evidence>
<dbReference type="InterPro" id="IPR012674">
    <property type="entry name" value="Calycin"/>
</dbReference>
<evidence type="ECO:0000256" key="1">
    <source>
        <dbReference type="ARBA" id="ARBA00006889"/>
    </source>
</evidence>
<proteinExistence type="inferred from homology"/>
<dbReference type="AlphaFoldDB" id="A0AA96G9F1"/>
<protein>
    <submittedName>
        <fullName evidence="5">Lipocalin family protein</fullName>
    </submittedName>
</protein>
<feature type="domain" description="Lipocalin/cytosolic fatty-acid binding" evidence="4">
    <location>
        <begin position="20"/>
        <end position="168"/>
    </location>
</feature>
<feature type="lipid moiety-binding region" description="S-diacylglycerol cysteine" evidence="3">
    <location>
        <position position="5"/>
    </location>
</feature>
<evidence type="ECO:0000259" key="4">
    <source>
        <dbReference type="Pfam" id="PF08212"/>
    </source>
</evidence>
<dbReference type="EMBL" id="CP116967">
    <property type="protein sequence ID" value="WNM57242.1"/>
    <property type="molecule type" value="Genomic_DNA"/>
</dbReference>
<comment type="similarity">
    <text evidence="1 2">Belongs to the calycin superfamily. Lipocalin family.</text>
</comment>
<dbReference type="InterPro" id="IPR022271">
    <property type="entry name" value="Lipocalin_ApoD"/>
</dbReference>
<dbReference type="KEGG" id="nall:PP769_14845"/>
<keyword evidence="3" id="KW-0564">Palmitate</keyword>
<name>A0AA96G9F1_9BACT</name>
<dbReference type="InterPro" id="IPR047202">
    <property type="entry name" value="Lipocalin_Blc-like_dom"/>
</dbReference>
<dbReference type="PANTHER" id="PTHR10612">
    <property type="entry name" value="APOLIPOPROTEIN D"/>
    <property type="match status" value="1"/>
</dbReference>
<accession>A0AA96G9F1</accession>
<evidence type="ECO:0000256" key="3">
    <source>
        <dbReference type="PIRSR" id="PIRSR036893-52"/>
    </source>
</evidence>
<dbReference type="Proteomes" id="UP001302719">
    <property type="component" value="Chromosome"/>
</dbReference>
<dbReference type="GO" id="GO:0006950">
    <property type="term" value="P:response to stress"/>
    <property type="evidence" value="ECO:0007669"/>
    <property type="project" value="UniProtKB-ARBA"/>
</dbReference>
<organism evidence="5 6">
    <name type="scientific">Candidatus Nitrospira allomarina</name>
    <dbReference type="NCBI Taxonomy" id="3020900"/>
    <lineage>
        <taxon>Bacteria</taxon>
        <taxon>Pseudomonadati</taxon>
        <taxon>Nitrospirota</taxon>
        <taxon>Nitrospiria</taxon>
        <taxon>Nitrospirales</taxon>
        <taxon>Nitrospiraceae</taxon>
        <taxon>Nitrospira</taxon>
    </lineage>
</organism>
<dbReference type="Gene3D" id="2.40.128.20">
    <property type="match status" value="1"/>
</dbReference>
<dbReference type="Pfam" id="PF08212">
    <property type="entry name" value="Lipocalin_2"/>
    <property type="match status" value="1"/>
</dbReference>
<dbReference type="PIRSF" id="PIRSF036893">
    <property type="entry name" value="Lipocalin_ApoD"/>
    <property type="match status" value="1"/>
</dbReference>
<evidence type="ECO:0000256" key="2">
    <source>
        <dbReference type="PIRNR" id="PIRNR036893"/>
    </source>
</evidence>
<dbReference type="CDD" id="cd19438">
    <property type="entry name" value="lipocalin_Blc-like"/>
    <property type="match status" value="1"/>
</dbReference>
<sequence length="173" mass="19198">MLGACSSVEHGGKLPTAVSVDLSMYSGMWHEIARLPMWGQRNCVRSTAEYRLLKSGKVAVRNACTTSTGEEISIEGVATVVDPEHRAKLDVVFDQWAAQLVALLTSSEQGNYWILRVDPDYRFAIVGTPDRDYLWILGRTPSIDEASYQDMVSFSQRLGFPTENLIRSPGPTD</sequence>
<gene>
    <name evidence="5" type="ORF">PP769_14845</name>
</gene>
<dbReference type="InterPro" id="IPR000566">
    <property type="entry name" value="Lipocln_cytosolic_FA-bd_dom"/>
</dbReference>
<dbReference type="RefSeq" id="WP_312641501.1">
    <property type="nucleotide sequence ID" value="NZ_CP116967.1"/>
</dbReference>
<reference evidence="5 6" key="1">
    <citation type="submission" date="2023-01" db="EMBL/GenBank/DDBJ databases">
        <title>Cultivation and genomic characterization of new, ubiquitous marine nitrite-oxidizing bacteria from the Nitrospirales.</title>
        <authorList>
            <person name="Mueller A.J."/>
            <person name="Daebeler A."/>
            <person name="Herbold C.W."/>
            <person name="Kirkegaard R.H."/>
            <person name="Daims H."/>
        </authorList>
    </citation>
    <scope>NUCLEOTIDE SEQUENCE [LARGE SCALE GENOMIC DNA]</scope>
    <source>
        <strain evidence="5 6">VA</strain>
    </source>
</reference>
<evidence type="ECO:0000313" key="6">
    <source>
        <dbReference type="Proteomes" id="UP001302719"/>
    </source>
</evidence>
<dbReference type="PANTHER" id="PTHR10612:SF34">
    <property type="entry name" value="APOLIPOPROTEIN D"/>
    <property type="match status" value="1"/>
</dbReference>
<keyword evidence="3" id="KW-0449">Lipoprotein</keyword>
<keyword evidence="6" id="KW-1185">Reference proteome</keyword>
<feature type="lipid moiety-binding region" description="N-palmitoyl cysteine" evidence="3">
    <location>
        <position position="5"/>
    </location>
</feature>